<dbReference type="InterPro" id="IPR050089">
    <property type="entry name" value="SAICAR_synthetase"/>
</dbReference>
<evidence type="ECO:0000256" key="4">
    <source>
        <dbReference type="ARBA" id="ARBA00016460"/>
    </source>
</evidence>
<dbReference type="RefSeq" id="WP_160719055.1">
    <property type="nucleotide sequence ID" value="NZ_SUMG01000002.1"/>
</dbReference>
<keyword evidence="8 11" id="KW-0067">ATP-binding</keyword>
<dbReference type="GO" id="GO:0009236">
    <property type="term" value="P:cobalamin biosynthetic process"/>
    <property type="evidence" value="ECO:0007669"/>
    <property type="project" value="InterPro"/>
</dbReference>
<evidence type="ECO:0000256" key="5">
    <source>
        <dbReference type="ARBA" id="ARBA00022598"/>
    </source>
</evidence>
<comment type="caution">
    <text evidence="13">The sequence shown here is derived from an EMBL/GenBank/DDBJ whole genome shotgun (WGS) entry which is preliminary data.</text>
</comment>
<comment type="pathway">
    <text evidence="1 11">Purine metabolism; IMP biosynthesis via de novo pathway; 5-amino-1-(5-phospho-D-ribosyl)imidazole-4-carboxamide from 5-amino-1-(5-phospho-D-ribosyl)imidazole-4-carboxylate: step 1/2.</text>
</comment>
<evidence type="ECO:0000256" key="6">
    <source>
        <dbReference type="ARBA" id="ARBA00022741"/>
    </source>
</evidence>
<dbReference type="InterPro" id="IPR001636">
    <property type="entry name" value="SAICAR_synth"/>
</dbReference>
<dbReference type="EC" id="6.3.2.6" evidence="3 11"/>
<evidence type="ECO:0000313" key="13">
    <source>
        <dbReference type="EMBL" id="NBG87481.1"/>
    </source>
</evidence>
<dbReference type="Pfam" id="PF01259">
    <property type="entry name" value="SAICAR_synt"/>
    <property type="match status" value="1"/>
</dbReference>
<protein>
    <recommendedName>
        <fullName evidence="4 11">Phosphoribosylaminoimidazole-succinocarboxamide synthase</fullName>
        <ecNumber evidence="3 11">6.3.2.6</ecNumber>
    </recommendedName>
    <alternativeName>
        <fullName evidence="9 11">SAICAR synthetase</fullName>
    </alternativeName>
</protein>
<comment type="similarity">
    <text evidence="2 11">Belongs to the SAICAR synthetase family.</text>
</comment>
<dbReference type="FunFam" id="3.30.470.20:FF:000006">
    <property type="entry name" value="Phosphoribosylaminoimidazole-succinocarboxamide synthase"/>
    <property type="match status" value="1"/>
</dbReference>
<dbReference type="HAMAP" id="MF_00137">
    <property type="entry name" value="SAICAR_synth"/>
    <property type="match status" value="1"/>
</dbReference>
<evidence type="ECO:0000256" key="2">
    <source>
        <dbReference type="ARBA" id="ARBA00010190"/>
    </source>
</evidence>
<dbReference type="Gene3D" id="3.30.470.20">
    <property type="entry name" value="ATP-grasp fold, B domain"/>
    <property type="match status" value="1"/>
</dbReference>
<dbReference type="Proteomes" id="UP000449710">
    <property type="component" value="Unassembled WGS sequence"/>
</dbReference>
<dbReference type="CDD" id="cd01415">
    <property type="entry name" value="SAICAR_synt_PurC"/>
    <property type="match status" value="1"/>
</dbReference>
<keyword evidence="6 11" id="KW-0547">Nucleotide-binding</keyword>
<keyword evidence="5 11" id="KW-0436">Ligase</keyword>
<evidence type="ECO:0000256" key="8">
    <source>
        <dbReference type="ARBA" id="ARBA00022840"/>
    </source>
</evidence>
<dbReference type="EMBL" id="SUMG01000002">
    <property type="protein sequence ID" value="NBG87481.1"/>
    <property type="molecule type" value="Genomic_DNA"/>
</dbReference>
<evidence type="ECO:0000256" key="11">
    <source>
        <dbReference type="HAMAP-Rule" id="MF_00137"/>
    </source>
</evidence>
<dbReference type="PROSITE" id="PS01058">
    <property type="entry name" value="SAICAR_SYNTHETASE_2"/>
    <property type="match status" value="1"/>
</dbReference>
<dbReference type="SUPFAM" id="SSF56104">
    <property type="entry name" value="SAICAR synthase-like"/>
    <property type="match status" value="1"/>
</dbReference>
<dbReference type="GO" id="GO:0006189">
    <property type="term" value="P:'de novo' IMP biosynthetic process"/>
    <property type="evidence" value="ECO:0007669"/>
    <property type="project" value="UniProtKB-UniRule"/>
</dbReference>
<keyword evidence="7 11" id="KW-0658">Purine biosynthesis</keyword>
<dbReference type="InterPro" id="IPR033934">
    <property type="entry name" value="SAICAR_synt_PurC"/>
</dbReference>
<accession>A0AA43XJD6</accession>
<comment type="catalytic activity">
    <reaction evidence="10 11">
        <text>5-amino-1-(5-phospho-D-ribosyl)imidazole-4-carboxylate + L-aspartate + ATP = (2S)-2-[5-amino-1-(5-phospho-beta-D-ribosyl)imidazole-4-carboxamido]succinate + ADP + phosphate + 2 H(+)</text>
        <dbReference type="Rhea" id="RHEA:22628"/>
        <dbReference type="ChEBI" id="CHEBI:15378"/>
        <dbReference type="ChEBI" id="CHEBI:29991"/>
        <dbReference type="ChEBI" id="CHEBI:30616"/>
        <dbReference type="ChEBI" id="CHEBI:43474"/>
        <dbReference type="ChEBI" id="CHEBI:58443"/>
        <dbReference type="ChEBI" id="CHEBI:77657"/>
        <dbReference type="ChEBI" id="CHEBI:456216"/>
        <dbReference type="EC" id="6.3.2.6"/>
    </reaction>
</comment>
<dbReference type="InterPro" id="IPR028923">
    <property type="entry name" value="SAICAR_synt/ADE2_N"/>
</dbReference>
<organism evidence="13 14">
    <name type="scientific">Isachenkonia alkalipeptolytica</name>
    <dbReference type="NCBI Taxonomy" id="2565777"/>
    <lineage>
        <taxon>Bacteria</taxon>
        <taxon>Bacillati</taxon>
        <taxon>Bacillota</taxon>
        <taxon>Clostridia</taxon>
        <taxon>Eubacteriales</taxon>
        <taxon>Clostridiaceae</taxon>
        <taxon>Isachenkonia</taxon>
    </lineage>
</organism>
<keyword evidence="14" id="KW-1185">Reference proteome</keyword>
<dbReference type="PANTHER" id="PTHR43599:SF3">
    <property type="entry name" value="SI:DKEY-6E2.2"/>
    <property type="match status" value="1"/>
</dbReference>
<proteinExistence type="inferred from homology"/>
<dbReference type="GO" id="GO:0005524">
    <property type="term" value="F:ATP binding"/>
    <property type="evidence" value="ECO:0007669"/>
    <property type="project" value="UniProtKB-KW"/>
</dbReference>
<dbReference type="Gene3D" id="3.30.200.20">
    <property type="entry name" value="Phosphorylase Kinase, domain 1"/>
    <property type="match status" value="1"/>
</dbReference>
<dbReference type="InterPro" id="IPR018236">
    <property type="entry name" value="SAICAR_synthetase_CS"/>
</dbReference>
<evidence type="ECO:0000256" key="7">
    <source>
        <dbReference type="ARBA" id="ARBA00022755"/>
    </source>
</evidence>
<dbReference type="NCBIfam" id="TIGR00081">
    <property type="entry name" value="purC"/>
    <property type="match status" value="1"/>
</dbReference>
<gene>
    <name evidence="11" type="primary">purC</name>
    <name evidence="13" type="ORF">ISALK_03115</name>
</gene>
<evidence type="ECO:0000259" key="12">
    <source>
        <dbReference type="Pfam" id="PF01259"/>
    </source>
</evidence>
<sequence length="237" mass="27129">MTKGTLLYEGKAKRVYETKDKDCFIVSYKTDATAFDGKKKGSIEGKDRVNNLMSARLFEVLEEKGIETHFVKVLEEHEMVVKRLEIIPVEVIVRNVAAGGMAKKLGLKEGTPLGKPVVEYCLKSDELSDPMINEDHIEVLELADKEEIQTIRKMALKINQVLKAFFLERELNLVDFKLEFGRYQGRVILGDEISPDTCRLWDLKSGERLDKDRFRRDLGAVEESYLEVLKRVTGMIN</sequence>
<feature type="domain" description="SAICAR synthetase/ADE2 N-terminal" evidence="12">
    <location>
        <begin position="6"/>
        <end position="231"/>
    </location>
</feature>
<evidence type="ECO:0000256" key="9">
    <source>
        <dbReference type="ARBA" id="ARBA00030409"/>
    </source>
</evidence>
<evidence type="ECO:0000256" key="3">
    <source>
        <dbReference type="ARBA" id="ARBA00012217"/>
    </source>
</evidence>
<dbReference type="AlphaFoldDB" id="A0AA43XJD6"/>
<evidence type="ECO:0000256" key="1">
    <source>
        <dbReference type="ARBA" id="ARBA00004672"/>
    </source>
</evidence>
<evidence type="ECO:0000313" key="14">
    <source>
        <dbReference type="Proteomes" id="UP000449710"/>
    </source>
</evidence>
<dbReference type="GO" id="GO:0004639">
    <property type="term" value="F:phosphoribosylaminoimidazolesuccinocarboxamide synthase activity"/>
    <property type="evidence" value="ECO:0007669"/>
    <property type="project" value="UniProtKB-UniRule"/>
</dbReference>
<evidence type="ECO:0000256" key="10">
    <source>
        <dbReference type="ARBA" id="ARBA00048475"/>
    </source>
</evidence>
<reference evidence="13 14" key="1">
    <citation type="submission" date="2019-04" db="EMBL/GenBank/DDBJ databases">
        <title>Isachenkonia alkalipeptolytica gen. nov. sp. nov. a new anaerobic, alkiliphilic organothrophic bacterium capable to reduce synthesized ferrihydrite isolated from a soda lake.</title>
        <authorList>
            <person name="Toshchakov S.V."/>
            <person name="Zavarzina D.G."/>
            <person name="Zhilina T.N."/>
            <person name="Kostrikina N.A."/>
            <person name="Kublanov I.V."/>
        </authorList>
    </citation>
    <scope>NUCLEOTIDE SEQUENCE [LARGE SCALE GENOMIC DNA]</scope>
    <source>
        <strain evidence="13 14">Z-1701</strain>
    </source>
</reference>
<dbReference type="PANTHER" id="PTHR43599">
    <property type="entry name" value="MULTIFUNCTIONAL PROTEIN ADE2"/>
    <property type="match status" value="1"/>
</dbReference>
<name>A0AA43XJD6_9CLOT</name>